<evidence type="ECO:0000313" key="5">
    <source>
        <dbReference type="Proteomes" id="UP000318138"/>
    </source>
</evidence>
<dbReference type="KEGG" id="psua:FLK61_31555"/>
<dbReference type="PRINTS" id="PR01754">
    <property type="entry name" value="SACTRNSFRASE"/>
</dbReference>
<evidence type="ECO:0000256" key="2">
    <source>
        <dbReference type="ARBA" id="ARBA00023315"/>
    </source>
</evidence>
<dbReference type="GO" id="GO:0016747">
    <property type="term" value="F:acyltransferase activity, transferring groups other than amino-acyl groups"/>
    <property type="evidence" value="ECO:0007669"/>
    <property type="project" value="InterPro"/>
</dbReference>
<proteinExistence type="predicted"/>
<evidence type="ECO:0000256" key="1">
    <source>
        <dbReference type="ARBA" id="ARBA00022679"/>
    </source>
</evidence>
<dbReference type="AlphaFoldDB" id="A0A859FEH3"/>
<evidence type="ECO:0000313" key="4">
    <source>
        <dbReference type="EMBL" id="QKS71248.1"/>
    </source>
</evidence>
<keyword evidence="1 4" id="KW-0808">Transferase</keyword>
<reference evidence="5" key="1">
    <citation type="submission" date="2019-07" db="EMBL/GenBank/DDBJ databases">
        <title>Bacillus alkalisoli sp. nov. isolated from saline soil.</title>
        <authorList>
            <person name="Sun J.-Q."/>
            <person name="Xu L."/>
        </authorList>
    </citation>
    <scope>NUCLEOTIDE SEQUENCE [LARGE SCALE GENOMIC DNA]</scope>
    <source>
        <strain evidence="5">M4U3P1</strain>
    </source>
</reference>
<gene>
    <name evidence="4" type="ORF">FLK61_31555</name>
</gene>
<evidence type="ECO:0000259" key="3">
    <source>
        <dbReference type="PROSITE" id="PS51186"/>
    </source>
</evidence>
<feature type="domain" description="N-acetyltransferase" evidence="3">
    <location>
        <begin position="36"/>
        <end position="182"/>
    </location>
</feature>
<dbReference type="InterPro" id="IPR008125">
    <property type="entry name" value="Streptothricin_AcTrfase"/>
</dbReference>
<dbReference type="PANTHER" id="PTHR42919">
    <property type="entry name" value="N-ALPHA-ACETYLTRANSFERASE"/>
    <property type="match status" value="1"/>
</dbReference>
<dbReference type="PANTHER" id="PTHR42919:SF8">
    <property type="entry name" value="N-ALPHA-ACETYLTRANSFERASE 50"/>
    <property type="match status" value="1"/>
</dbReference>
<accession>A0A859FEH3</accession>
<dbReference type="Proteomes" id="UP000318138">
    <property type="component" value="Chromosome"/>
</dbReference>
<organism evidence="4 5">
    <name type="scientific">Paenalkalicoccus suaedae</name>
    <dbReference type="NCBI Taxonomy" id="2592382"/>
    <lineage>
        <taxon>Bacteria</taxon>
        <taxon>Bacillati</taxon>
        <taxon>Bacillota</taxon>
        <taxon>Bacilli</taxon>
        <taxon>Bacillales</taxon>
        <taxon>Bacillaceae</taxon>
        <taxon>Paenalkalicoccus</taxon>
    </lineage>
</organism>
<dbReference type="EMBL" id="CP041372">
    <property type="protein sequence ID" value="QKS71248.1"/>
    <property type="molecule type" value="Genomic_DNA"/>
</dbReference>
<name>A0A859FEH3_9BACI</name>
<dbReference type="InterPro" id="IPR051556">
    <property type="entry name" value="N-term/lysine_N-AcTrnsfr"/>
</dbReference>
<dbReference type="RefSeq" id="WP_176009284.1">
    <property type="nucleotide sequence ID" value="NZ_CP041372.2"/>
</dbReference>
<dbReference type="CDD" id="cd04301">
    <property type="entry name" value="NAT_SF"/>
    <property type="match status" value="1"/>
</dbReference>
<keyword evidence="5" id="KW-1185">Reference proteome</keyword>
<keyword evidence="2" id="KW-0012">Acyltransferase</keyword>
<dbReference type="InterPro" id="IPR000182">
    <property type="entry name" value="GNAT_dom"/>
</dbReference>
<dbReference type="InterPro" id="IPR016181">
    <property type="entry name" value="Acyl_CoA_acyltransferase"/>
</dbReference>
<dbReference type="Gene3D" id="3.40.630.30">
    <property type="match status" value="1"/>
</dbReference>
<protein>
    <submittedName>
        <fullName evidence="4">GNAT family N-acetyltransferase</fullName>
    </submittedName>
</protein>
<sequence>MLNNHNKMTITSLQHNQIEDIPATNEPFSIFGKVIPSLQSGRWSYKESLFENRKEIWFPDDKLDWDLYIDKDDKALFLAYLDDTCIGQIRIIRDWNRFCYIENIAVRKDFRKLGVGLHLLTRAEEWAKEHQLIGMSLEAQDDNLAACRFYAKHGFILGGVDTLKHSNNVAIEATLYWYKLFR</sequence>
<dbReference type="SUPFAM" id="SSF55729">
    <property type="entry name" value="Acyl-CoA N-acyltransferases (Nat)"/>
    <property type="match status" value="1"/>
</dbReference>
<dbReference type="PROSITE" id="PS51186">
    <property type="entry name" value="GNAT"/>
    <property type="match status" value="1"/>
</dbReference>
<dbReference type="Pfam" id="PF00583">
    <property type="entry name" value="Acetyltransf_1"/>
    <property type="match status" value="1"/>
</dbReference>